<dbReference type="VEuPathDB" id="TrichDB:TVAGG3_0354080"/>
<protein>
    <submittedName>
        <fullName evidence="1">Uncharacterized protein</fullName>
    </submittedName>
</protein>
<evidence type="ECO:0000313" key="2">
    <source>
        <dbReference type="Proteomes" id="UP000001542"/>
    </source>
</evidence>
<evidence type="ECO:0000313" key="1">
    <source>
        <dbReference type="EMBL" id="EAY10120.1"/>
    </source>
</evidence>
<sequence length="95" mass="10740">MDLVSNYGAKSGSILFLVVSGINRNKILAPKRALLEIITLATNLETMEYGIFREAMKTIRSEIDSPKIMALSMVYPTIKPTIERVHDRLKMFINP</sequence>
<dbReference type="InParanoid" id="A2EB74"/>
<reference evidence="1" key="1">
    <citation type="submission" date="2006-10" db="EMBL/GenBank/DDBJ databases">
        <authorList>
            <person name="Amadeo P."/>
            <person name="Zhao Q."/>
            <person name="Wortman J."/>
            <person name="Fraser-Liggett C."/>
            <person name="Carlton J."/>
        </authorList>
    </citation>
    <scope>NUCLEOTIDE SEQUENCE</scope>
    <source>
        <strain evidence="1">G3</strain>
    </source>
</reference>
<organism evidence="1 2">
    <name type="scientific">Trichomonas vaginalis (strain ATCC PRA-98 / G3)</name>
    <dbReference type="NCBI Taxonomy" id="412133"/>
    <lineage>
        <taxon>Eukaryota</taxon>
        <taxon>Metamonada</taxon>
        <taxon>Parabasalia</taxon>
        <taxon>Trichomonadida</taxon>
        <taxon>Trichomonadidae</taxon>
        <taxon>Trichomonas</taxon>
    </lineage>
</organism>
<gene>
    <name evidence="1" type="ORF">TVAG_274840</name>
</gene>
<proteinExistence type="predicted"/>
<accession>A2EB74</accession>
<keyword evidence="2" id="KW-1185">Reference proteome</keyword>
<dbReference type="EMBL" id="DS113344">
    <property type="protein sequence ID" value="EAY10120.1"/>
    <property type="molecule type" value="Genomic_DNA"/>
</dbReference>
<name>A2EB74_TRIV3</name>
<dbReference type="KEGG" id="tva:4768052"/>
<dbReference type="VEuPathDB" id="TrichDB:TVAG_274840"/>
<reference evidence="1" key="2">
    <citation type="journal article" date="2007" name="Science">
        <title>Draft genome sequence of the sexually transmitted pathogen Trichomonas vaginalis.</title>
        <authorList>
            <person name="Carlton J.M."/>
            <person name="Hirt R.P."/>
            <person name="Silva J.C."/>
            <person name="Delcher A.L."/>
            <person name="Schatz M."/>
            <person name="Zhao Q."/>
            <person name="Wortman J.R."/>
            <person name="Bidwell S.L."/>
            <person name="Alsmark U.C.M."/>
            <person name="Besteiro S."/>
            <person name="Sicheritz-Ponten T."/>
            <person name="Noel C.J."/>
            <person name="Dacks J.B."/>
            <person name="Foster P.G."/>
            <person name="Simillion C."/>
            <person name="Van de Peer Y."/>
            <person name="Miranda-Saavedra D."/>
            <person name="Barton G.J."/>
            <person name="Westrop G.D."/>
            <person name="Mueller S."/>
            <person name="Dessi D."/>
            <person name="Fiori P.L."/>
            <person name="Ren Q."/>
            <person name="Paulsen I."/>
            <person name="Zhang H."/>
            <person name="Bastida-Corcuera F.D."/>
            <person name="Simoes-Barbosa A."/>
            <person name="Brown M.T."/>
            <person name="Hayes R.D."/>
            <person name="Mukherjee M."/>
            <person name="Okumura C.Y."/>
            <person name="Schneider R."/>
            <person name="Smith A.J."/>
            <person name="Vanacova S."/>
            <person name="Villalvazo M."/>
            <person name="Haas B.J."/>
            <person name="Pertea M."/>
            <person name="Feldblyum T.V."/>
            <person name="Utterback T.R."/>
            <person name="Shu C.L."/>
            <person name="Osoegawa K."/>
            <person name="de Jong P.J."/>
            <person name="Hrdy I."/>
            <person name="Horvathova L."/>
            <person name="Zubacova Z."/>
            <person name="Dolezal P."/>
            <person name="Malik S.B."/>
            <person name="Logsdon J.M. Jr."/>
            <person name="Henze K."/>
            <person name="Gupta A."/>
            <person name="Wang C.C."/>
            <person name="Dunne R.L."/>
            <person name="Upcroft J.A."/>
            <person name="Upcroft P."/>
            <person name="White O."/>
            <person name="Salzberg S.L."/>
            <person name="Tang P."/>
            <person name="Chiu C.-H."/>
            <person name="Lee Y.-S."/>
            <person name="Embley T.M."/>
            <person name="Coombs G.H."/>
            <person name="Mottram J.C."/>
            <person name="Tachezy J."/>
            <person name="Fraser-Liggett C.M."/>
            <person name="Johnson P.J."/>
        </authorList>
    </citation>
    <scope>NUCLEOTIDE SEQUENCE [LARGE SCALE GENOMIC DNA]</scope>
    <source>
        <strain evidence="1">G3</strain>
    </source>
</reference>
<dbReference type="AlphaFoldDB" id="A2EB74"/>
<dbReference type="Proteomes" id="UP000001542">
    <property type="component" value="Unassembled WGS sequence"/>
</dbReference>